<dbReference type="OrthoDB" id="7442523at2759"/>
<comment type="caution">
    <text evidence="1">The sequence shown here is derived from an EMBL/GenBank/DDBJ whole genome shotgun (WGS) entry which is preliminary data.</text>
</comment>
<dbReference type="Proteomes" id="UP000466442">
    <property type="component" value="Unassembled WGS sequence"/>
</dbReference>
<proteinExistence type="predicted"/>
<accession>A0A8S9XXU3</accession>
<name>A0A8S9XXU3_APOLU</name>
<reference evidence="1" key="1">
    <citation type="journal article" date="2021" name="Mol. Ecol. Resour.">
        <title>Apolygus lucorum genome provides insights into omnivorousness and mesophyll feeding.</title>
        <authorList>
            <person name="Liu Y."/>
            <person name="Liu H."/>
            <person name="Wang H."/>
            <person name="Huang T."/>
            <person name="Liu B."/>
            <person name="Yang B."/>
            <person name="Yin L."/>
            <person name="Li B."/>
            <person name="Zhang Y."/>
            <person name="Zhang S."/>
            <person name="Jiang F."/>
            <person name="Zhang X."/>
            <person name="Ren Y."/>
            <person name="Wang B."/>
            <person name="Wang S."/>
            <person name="Lu Y."/>
            <person name="Wu K."/>
            <person name="Fan W."/>
            <person name="Wang G."/>
        </authorList>
    </citation>
    <scope>NUCLEOTIDE SEQUENCE</scope>
    <source>
        <strain evidence="1">12Hb</strain>
    </source>
</reference>
<sequence>MWRQGKQDELLQEAIRCDRQLVSARSRGRENMTRVFTRLVTRGKLRDATRLATNRSGGAILNPDSQLEDGNTVVEVLKSKHPPQFLPSPDTFLPANDLPLLVDVNITANHVERAAHRLKGSAGPSGTDAEQWRNLLLRYGSHRTRLREAVAALTRRLANRIVEWDQIRALLARRGVALDKRP</sequence>
<evidence type="ECO:0000313" key="1">
    <source>
        <dbReference type="EMBL" id="KAF6213743.1"/>
    </source>
</evidence>
<gene>
    <name evidence="1" type="ORF">GE061_011465</name>
</gene>
<dbReference type="EMBL" id="WIXP02000003">
    <property type="protein sequence ID" value="KAF6213743.1"/>
    <property type="molecule type" value="Genomic_DNA"/>
</dbReference>
<keyword evidence="2" id="KW-1185">Reference proteome</keyword>
<dbReference type="AlphaFoldDB" id="A0A8S9XXU3"/>
<evidence type="ECO:0000313" key="2">
    <source>
        <dbReference type="Proteomes" id="UP000466442"/>
    </source>
</evidence>
<protein>
    <submittedName>
        <fullName evidence="1">Uncharacterized protein</fullName>
    </submittedName>
</protein>
<organism evidence="1 2">
    <name type="scientific">Apolygus lucorum</name>
    <name type="common">Small green plant bug</name>
    <name type="synonym">Lygocoris lucorum</name>
    <dbReference type="NCBI Taxonomy" id="248454"/>
    <lineage>
        <taxon>Eukaryota</taxon>
        <taxon>Metazoa</taxon>
        <taxon>Ecdysozoa</taxon>
        <taxon>Arthropoda</taxon>
        <taxon>Hexapoda</taxon>
        <taxon>Insecta</taxon>
        <taxon>Pterygota</taxon>
        <taxon>Neoptera</taxon>
        <taxon>Paraneoptera</taxon>
        <taxon>Hemiptera</taxon>
        <taxon>Heteroptera</taxon>
        <taxon>Panheteroptera</taxon>
        <taxon>Cimicomorpha</taxon>
        <taxon>Miridae</taxon>
        <taxon>Mirini</taxon>
        <taxon>Apolygus</taxon>
    </lineage>
</organism>